<feature type="non-terminal residue" evidence="1">
    <location>
        <position position="521"/>
    </location>
</feature>
<dbReference type="EMBL" id="UOEU01000726">
    <property type="protein sequence ID" value="VAW39001.1"/>
    <property type="molecule type" value="Genomic_DNA"/>
</dbReference>
<gene>
    <name evidence="1" type="ORF">MNBD_CHLOROFLEXI01-4330</name>
</gene>
<reference evidence="1" key="1">
    <citation type="submission" date="2018-06" db="EMBL/GenBank/DDBJ databases">
        <authorList>
            <person name="Zhirakovskaya E."/>
        </authorList>
    </citation>
    <scope>NUCLEOTIDE SEQUENCE</scope>
</reference>
<protein>
    <submittedName>
        <fullName evidence="1">Uncharacterized protein</fullName>
    </submittedName>
</protein>
<dbReference type="AlphaFoldDB" id="A0A3B0V7Y5"/>
<accession>A0A3B0V7Y5</accession>
<evidence type="ECO:0000313" key="1">
    <source>
        <dbReference type="EMBL" id="VAW39001.1"/>
    </source>
</evidence>
<sequence length="521" mass="58925">MTMTSGLFRGVMKLKTVCVAGDFAKQSNTQPSQTFPPNVLVHTHIFKFYIEGAFDKALDVVKLNRDIDLIFIDADGDSLPEIIMFMTQAREIRPKLPIVVFTSCADDRMRYLMRAGATWHFLKESAAVTNLVEQVQDHVFSATDWPEIFDQYSNETLKPRIEPGLSYDDLEALTQNPEERYIIKRLFAGSDVVQIFRMDEGFSGSRIYTVKPAHQLKRILKIDVADRLEMVQEKQERLIQPRLNRQVGQIQGKLVRGQHLAGACYTLAGSNKDAITLTQFLRDQNHVRKELIDKVLSQLRLSLEQLYAGSSDTELRYWAPLYARVLPPCLTLDGAALIESNGGEADFVIAADDLSTLSAVPGNPVLRDIHQAVRDGENPSVILHGFEVAELDTQEGVLYVHDDLISRYPISGLLKDKNHPILRFKVRLQASQREMLTHPVFRRGKRITVRGRVVATEETILAENIEAITGKPFDYEDDTFELANGRFLSPIANVRYLLWEIGREDMIVPIPQVSPVVHGDL</sequence>
<organism evidence="1">
    <name type="scientific">hydrothermal vent metagenome</name>
    <dbReference type="NCBI Taxonomy" id="652676"/>
    <lineage>
        <taxon>unclassified sequences</taxon>
        <taxon>metagenomes</taxon>
        <taxon>ecological metagenomes</taxon>
    </lineage>
</organism>
<name>A0A3B0V7Y5_9ZZZZ</name>
<proteinExistence type="predicted"/>